<feature type="compositionally biased region" description="Gly residues" evidence="12">
    <location>
        <begin position="306"/>
        <end position="367"/>
    </location>
</feature>
<keyword evidence="6 10" id="KW-0547">Nucleotide-binding</keyword>
<dbReference type="InterPro" id="IPR036925">
    <property type="entry name" value="TIF_IF2_dom3_sf"/>
</dbReference>
<dbReference type="InterPro" id="IPR000178">
    <property type="entry name" value="TF_IF2_bacterial-like"/>
</dbReference>
<dbReference type="PRINTS" id="PR00315">
    <property type="entry name" value="ELONGATNFCT"/>
</dbReference>
<protein>
    <recommendedName>
        <fullName evidence="3 10">Translation initiation factor IF-2</fullName>
    </recommendedName>
</protein>
<keyword evidence="15" id="KW-1185">Reference proteome</keyword>
<feature type="compositionally biased region" description="Pro residues" evidence="12">
    <location>
        <begin position="192"/>
        <end position="208"/>
    </location>
</feature>
<feature type="compositionally biased region" description="Pro residues" evidence="12">
    <location>
        <begin position="103"/>
        <end position="124"/>
    </location>
</feature>
<feature type="domain" description="Tr-type G" evidence="13">
    <location>
        <begin position="491"/>
        <end position="662"/>
    </location>
</feature>
<dbReference type="Gene3D" id="1.10.10.2480">
    <property type="match status" value="1"/>
</dbReference>
<dbReference type="HAMAP" id="MF_00100_B">
    <property type="entry name" value="IF_2_B"/>
    <property type="match status" value="1"/>
</dbReference>
<accession>A0ABZ3FME3</accession>
<feature type="binding site" evidence="10">
    <location>
        <begin position="500"/>
        <end position="507"/>
    </location>
    <ligand>
        <name>GTP</name>
        <dbReference type="ChEBI" id="CHEBI:37565"/>
    </ligand>
</feature>
<evidence type="ECO:0000259" key="13">
    <source>
        <dbReference type="PROSITE" id="PS51722"/>
    </source>
</evidence>
<dbReference type="Pfam" id="PF11987">
    <property type="entry name" value="IF-2"/>
    <property type="match status" value="1"/>
</dbReference>
<feature type="compositionally biased region" description="Basic and acidic residues" evidence="12">
    <location>
        <begin position="245"/>
        <end position="257"/>
    </location>
</feature>
<dbReference type="Pfam" id="PF03144">
    <property type="entry name" value="GTP_EFTU_D2"/>
    <property type="match status" value="1"/>
</dbReference>
<evidence type="ECO:0000256" key="4">
    <source>
        <dbReference type="ARBA" id="ARBA00022490"/>
    </source>
</evidence>
<evidence type="ECO:0000313" key="14">
    <source>
        <dbReference type="EMBL" id="XAN07207.1"/>
    </source>
</evidence>
<feature type="compositionally biased region" description="Pro residues" evidence="12">
    <location>
        <begin position="81"/>
        <end position="91"/>
    </location>
</feature>
<dbReference type="PANTHER" id="PTHR43381">
    <property type="entry name" value="TRANSLATION INITIATION FACTOR IF-2-RELATED"/>
    <property type="match status" value="1"/>
</dbReference>
<dbReference type="SUPFAM" id="SSF52156">
    <property type="entry name" value="Initiation factor IF2/eIF5b, domain 3"/>
    <property type="match status" value="1"/>
</dbReference>
<dbReference type="InterPro" id="IPR004161">
    <property type="entry name" value="EFTu-like_2"/>
</dbReference>
<dbReference type="Pfam" id="PF00009">
    <property type="entry name" value="GTP_EFTU"/>
    <property type="match status" value="1"/>
</dbReference>
<sequence>MAKVRVYELAKELGLESKQVLKTLNDMGEFVRSASSTIEAPVVRRLRDRLESGGSAEPAAGKAAPSPAPAPAAKPGAPRRPGVPGPRPPAAPAAGAPVAAPGAPSPRTPAAPKPATPGPRPTPRVPKAAGQPAETRPFEERRRPPTPRPGGGAQTPRPPAARPESQPRPPAPRGPEAPRPAPERPAASAPRPGAPRPPMPGPRAPQAPRPGSTGGLPGAPRPRPGTPRPGNNPFASSQGMGTQRRRPEGRPDARPGEGRPGGPRPQGARPDGARPGGPRPGGGGGVPGMPRPNPAMMPKQSTLGGATPGRGGRPGGGPGRGRPGGGPGRGGPGGMGPGGPGGGPPAGGRGRGGRGGTGTQGAFGRGGQQRRGRKSKKQRRQEFDQMEAPSIGGVRIRQGDGASVRLRRGASLTDLAEKINVDAAQLVQVLFSLGEMVTATQSVNDETLQLLGAELNYNIQVVSPEDEDRELLERFDLEFGEDEGDEEDLEARPAVVTVMGHVDHGKTKLLDAIRRSNVVAGEAGGITQTIGAYQVSTEVDDVERRITFIDTPGHEAFTAMRARGAKSTDIAILVVAADDGVMPQTIEALNHALAADVPVVVAVNKIDKETADPSKVRGQLTEYGLVPEEYGGETMFVDVSAVSRQGLDELLEAVVLTADAALDLRANPTMDAQGVAIEAHLDKGRGPVATVLVQRGTLKVGDSIVAGPAHGRVRALVNDIGEHVPEAPPSMPVQVLGLTSVPGAGDSFLVVADDRTARQIADQREARKRAAAQAAGARRKTLDQLFEQLEKGETQELLLILKGDSAGSVEALEEALSKIDVGDEVSLRVIDRGVGAITETNVSLAAASGAVIIGYNVRAQGKATEQADRENVDIRYYSVIYGAIDEIEAALKGMLKPIYEEAQLGQAEIREIFRSSKAGTIAGCMVLSGIMRRNAKARLLRDGVVIAETDINSLRREKDDATEVREGYECGITLTNYSDLHIGDIIETFEMREKPRT</sequence>
<evidence type="ECO:0000313" key="15">
    <source>
        <dbReference type="Proteomes" id="UP001442841"/>
    </source>
</evidence>
<dbReference type="NCBIfam" id="TIGR00231">
    <property type="entry name" value="small_GTP"/>
    <property type="match status" value="1"/>
</dbReference>
<comment type="caution">
    <text evidence="10">Lacks conserved residue(s) required for the propagation of feature annotation.</text>
</comment>
<feature type="binding site" evidence="10">
    <location>
        <begin position="550"/>
        <end position="554"/>
    </location>
    <ligand>
        <name>GTP</name>
        <dbReference type="ChEBI" id="CHEBI:37565"/>
    </ligand>
</feature>
<dbReference type="Gene3D" id="3.40.50.300">
    <property type="entry name" value="P-loop containing nucleotide triphosphate hydrolases"/>
    <property type="match status" value="1"/>
</dbReference>
<comment type="function">
    <text evidence="9 10 11">One of the essential components for the initiation of protein synthesis. Protects formylmethionyl-tRNA from spontaneous hydrolysis and promotes its binding to the 30S ribosomal subunits. Also involved in the hydrolysis of GTP during the formation of the 70S ribosomal complex.</text>
</comment>
<evidence type="ECO:0000256" key="5">
    <source>
        <dbReference type="ARBA" id="ARBA00022540"/>
    </source>
</evidence>
<dbReference type="InterPro" id="IPR027417">
    <property type="entry name" value="P-loop_NTPase"/>
</dbReference>
<keyword evidence="8 10" id="KW-0342">GTP-binding</keyword>
<evidence type="ECO:0000256" key="11">
    <source>
        <dbReference type="RuleBase" id="RU000644"/>
    </source>
</evidence>
<evidence type="ECO:0000256" key="8">
    <source>
        <dbReference type="ARBA" id="ARBA00023134"/>
    </source>
</evidence>
<evidence type="ECO:0000256" key="1">
    <source>
        <dbReference type="ARBA" id="ARBA00004496"/>
    </source>
</evidence>
<dbReference type="InterPro" id="IPR015760">
    <property type="entry name" value="TIF_IF2"/>
</dbReference>
<dbReference type="InterPro" id="IPR005225">
    <property type="entry name" value="Small_GTP-bd"/>
</dbReference>
<dbReference type="EMBL" id="CP154795">
    <property type="protein sequence ID" value="XAN07207.1"/>
    <property type="molecule type" value="Genomic_DNA"/>
</dbReference>
<dbReference type="InterPro" id="IPR023115">
    <property type="entry name" value="TIF_IF2_dom3"/>
</dbReference>
<keyword evidence="4 10" id="KW-0963">Cytoplasm</keyword>
<dbReference type="Pfam" id="PF22042">
    <property type="entry name" value="EF-G_D2"/>
    <property type="match status" value="1"/>
</dbReference>
<evidence type="ECO:0000256" key="7">
    <source>
        <dbReference type="ARBA" id="ARBA00022917"/>
    </source>
</evidence>
<feature type="binding site" evidence="10">
    <location>
        <begin position="604"/>
        <end position="607"/>
    </location>
    <ligand>
        <name>GTP</name>
        <dbReference type="ChEBI" id="CHEBI:37565"/>
    </ligand>
</feature>
<evidence type="ECO:0000256" key="2">
    <source>
        <dbReference type="ARBA" id="ARBA00007733"/>
    </source>
</evidence>
<keyword evidence="7 10" id="KW-0648">Protein biosynthesis</keyword>
<dbReference type="SUPFAM" id="SSF50447">
    <property type="entry name" value="Translation proteins"/>
    <property type="match status" value="2"/>
</dbReference>
<evidence type="ECO:0000256" key="9">
    <source>
        <dbReference type="ARBA" id="ARBA00025162"/>
    </source>
</evidence>
<dbReference type="Gene3D" id="2.40.30.10">
    <property type="entry name" value="Translation factors"/>
    <property type="match status" value="2"/>
</dbReference>
<proteinExistence type="inferred from homology"/>
<feature type="region of interest" description="Disordered" evidence="12">
    <location>
        <begin position="49"/>
        <end position="391"/>
    </location>
</feature>
<reference evidence="14 15" key="1">
    <citation type="submission" date="2024-04" db="EMBL/GenBank/DDBJ databases">
        <title>Isolation of an actinomycete strain from pig manure.</title>
        <authorList>
            <person name="Gong T."/>
            <person name="Yu Z."/>
            <person name="An M."/>
            <person name="Wei C."/>
            <person name="Yang W."/>
            <person name="Liu L."/>
        </authorList>
    </citation>
    <scope>NUCLEOTIDE SEQUENCE [LARGE SCALE GENOMIC DNA]</scope>
    <source>
        <strain evidence="14 15">ZF39</strain>
    </source>
</reference>
<keyword evidence="5 10" id="KW-0396">Initiation factor</keyword>
<dbReference type="CDD" id="cd03692">
    <property type="entry name" value="mtIF2_IVc"/>
    <property type="match status" value="1"/>
</dbReference>
<dbReference type="CDD" id="cd01887">
    <property type="entry name" value="IF2_eIF5B"/>
    <property type="match status" value="1"/>
</dbReference>
<feature type="compositionally biased region" description="Pro residues" evidence="12">
    <location>
        <begin position="156"/>
        <end position="180"/>
    </location>
</feature>
<evidence type="ECO:0000256" key="6">
    <source>
        <dbReference type="ARBA" id="ARBA00022741"/>
    </source>
</evidence>
<feature type="compositionally biased region" description="Low complexity" evidence="12">
    <location>
        <begin position="125"/>
        <end position="135"/>
    </location>
</feature>
<gene>
    <name evidence="10 14" type="primary">infB</name>
    <name evidence="14" type="ORF">AADG42_07845</name>
</gene>
<dbReference type="Proteomes" id="UP001442841">
    <property type="component" value="Chromosome"/>
</dbReference>
<dbReference type="InterPro" id="IPR009000">
    <property type="entry name" value="Transl_B-barrel_sf"/>
</dbReference>
<dbReference type="GO" id="GO:0003743">
    <property type="term" value="F:translation initiation factor activity"/>
    <property type="evidence" value="ECO:0007669"/>
    <property type="project" value="UniProtKB-KW"/>
</dbReference>
<dbReference type="InterPro" id="IPR000795">
    <property type="entry name" value="T_Tr_GTP-bd_dom"/>
</dbReference>
<feature type="compositionally biased region" description="Low complexity" evidence="12">
    <location>
        <begin position="52"/>
        <end position="65"/>
    </location>
</feature>
<dbReference type="PROSITE" id="PS51722">
    <property type="entry name" value="G_TR_2"/>
    <property type="match status" value="1"/>
</dbReference>
<dbReference type="NCBIfam" id="TIGR00487">
    <property type="entry name" value="IF-2"/>
    <property type="match status" value="1"/>
</dbReference>
<evidence type="ECO:0000256" key="10">
    <source>
        <dbReference type="HAMAP-Rule" id="MF_00100"/>
    </source>
</evidence>
<comment type="subcellular location">
    <subcellularLocation>
        <location evidence="1 10">Cytoplasm</location>
    </subcellularLocation>
</comment>
<evidence type="ECO:0000256" key="3">
    <source>
        <dbReference type="ARBA" id="ARBA00020675"/>
    </source>
</evidence>
<dbReference type="InterPro" id="IPR053905">
    <property type="entry name" value="EF-G-like_DII"/>
</dbReference>
<name>A0ABZ3FME3_9ACTN</name>
<dbReference type="SUPFAM" id="SSF52540">
    <property type="entry name" value="P-loop containing nucleoside triphosphate hydrolases"/>
    <property type="match status" value="1"/>
</dbReference>
<organism evidence="14 15">
    <name type="scientific">Ammonicoccus fulvus</name>
    <dbReference type="NCBI Taxonomy" id="3138240"/>
    <lineage>
        <taxon>Bacteria</taxon>
        <taxon>Bacillati</taxon>
        <taxon>Actinomycetota</taxon>
        <taxon>Actinomycetes</taxon>
        <taxon>Propionibacteriales</taxon>
        <taxon>Propionibacteriaceae</taxon>
        <taxon>Ammonicoccus</taxon>
    </lineage>
</organism>
<feature type="compositionally biased region" description="Low complexity" evidence="12">
    <location>
        <begin position="92"/>
        <end position="102"/>
    </location>
</feature>
<dbReference type="InterPro" id="IPR044145">
    <property type="entry name" value="IF2_II"/>
</dbReference>
<dbReference type="InterPro" id="IPR006847">
    <property type="entry name" value="IF2_N"/>
</dbReference>
<dbReference type="RefSeq" id="WP_425308657.1">
    <property type="nucleotide sequence ID" value="NZ_CP154795.1"/>
</dbReference>
<dbReference type="Gene3D" id="3.40.50.10050">
    <property type="entry name" value="Translation initiation factor IF- 2, domain 3"/>
    <property type="match status" value="1"/>
</dbReference>
<feature type="compositionally biased region" description="Basic residues" evidence="12">
    <location>
        <begin position="368"/>
        <end position="379"/>
    </location>
</feature>
<dbReference type="PANTHER" id="PTHR43381:SF5">
    <property type="entry name" value="TR-TYPE G DOMAIN-CONTAINING PROTEIN"/>
    <property type="match status" value="1"/>
</dbReference>
<comment type="similarity">
    <text evidence="2 10 11">Belongs to the TRAFAC class translation factor GTPase superfamily. Classic translation factor GTPase family. IF-2 subfamily.</text>
</comment>
<evidence type="ECO:0000256" key="12">
    <source>
        <dbReference type="SAM" id="MobiDB-lite"/>
    </source>
</evidence>
<dbReference type="Pfam" id="PF04760">
    <property type="entry name" value="IF2_N"/>
    <property type="match status" value="2"/>
</dbReference>
<dbReference type="CDD" id="cd03702">
    <property type="entry name" value="IF2_mtIF2_II"/>
    <property type="match status" value="1"/>
</dbReference>